<evidence type="ECO:0000256" key="5">
    <source>
        <dbReference type="ARBA" id="ARBA00022771"/>
    </source>
</evidence>
<sequence length="750" mass="85879">MSVLSPNVTIPILKSEPCASKFKFSELMMLDSPAVAYQLPMAVIGLVDMNAFFAQCEQVRLGRTLDDPVVCCQWSSLIAVSYAARKYGIGRMDTLQSAKDKCPGLVVGHAAVFQKGEAHWQYLDEPPNQAIHKVSLDPYRRELRKVFKILSRECDLVEKASIDECYMDLGRLVFAKLIELFPMLLELKKEDSLPPVPLCLPEDLRWEGKISPTDEEKFSQTNDVLQLNFSKFLEKKSVTINDWDDICFLIGSQILYKIRQEVFKELNYTTSGGLATTKTVAKLAGGFIKPDFQTIIRPKAIGSFLHNFELSDITQMGGQLGDRLLNKLIPRNGKHSITFIRNNWTLDQLRDELSDEPAVADRVFELCRGEFCQEIKQRTIVKSMMSRKNFLEREPVNTIKDCYDWIRVFVGDLYGRLIELDDENLNLSLLQKIGSEKERIYRPRTVSVQLITSSWSKMSRQTQFPVIKDLDKFRTSLELTAFRLLCELMDNSKLADDEIKYRSLKTSDEHLDQIGTPVLANMGVVITNFVTTSDANLIDSYGSAMKSNKPDNEEIKRIFAEINEVRQDIIPEPQRPIKSTRSNSYVKKMFEDFQNEMAANDSNNTDNSLRPKSCFKEDKNYVKKMFEDFQTSVMVERAASAEAPKKPRLSVSPQKQKETEKIKRKPRELNSKNTENKSTRCSKDDFLEEMIKTGRCNTCDLFVEDVFEHRDYHLALELSLKLNGDSIVIDSHKRRPLAQSQLPFAGAKRL</sequence>
<dbReference type="Pfam" id="PF00817">
    <property type="entry name" value="IMS"/>
    <property type="match status" value="1"/>
</dbReference>
<dbReference type="GeneID" id="30029489"/>
<keyword evidence="6" id="KW-0862">Zinc</keyword>
<evidence type="ECO:0000256" key="2">
    <source>
        <dbReference type="ARBA" id="ARBA00022679"/>
    </source>
</evidence>
<comment type="subcellular location">
    <subcellularLocation>
        <location evidence="1">Nucleus</location>
    </subcellularLocation>
</comment>
<dbReference type="GO" id="GO:0008270">
    <property type="term" value="F:zinc ion binding"/>
    <property type="evidence" value="ECO:0007669"/>
    <property type="project" value="UniProtKB-KW"/>
</dbReference>
<dbReference type="GO" id="GO:0006281">
    <property type="term" value="P:DNA repair"/>
    <property type="evidence" value="ECO:0007669"/>
    <property type="project" value="UniProtKB-KW"/>
</dbReference>
<dbReference type="GO" id="GO:0042276">
    <property type="term" value="P:error-prone translesion synthesis"/>
    <property type="evidence" value="ECO:0007669"/>
    <property type="project" value="TreeGrafter"/>
</dbReference>
<evidence type="ECO:0000256" key="1">
    <source>
        <dbReference type="ARBA" id="ARBA00004123"/>
    </source>
</evidence>
<gene>
    <name evidence="11" type="ORF">METBIDRAFT_34699</name>
</gene>
<comment type="caution">
    <text evidence="11">The sequence shown here is derived from an EMBL/GenBank/DDBJ whole genome shotgun (WGS) entry which is preliminary data.</text>
</comment>
<reference evidence="11 12" key="1">
    <citation type="submission" date="2016-05" db="EMBL/GenBank/DDBJ databases">
        <title>Comparative genomics of biotechnologically important yeasts.</title>
        <authorList>
            <consortium name="DOE Joint Genome Institute"/>
            <person name="Riley R."/>
            <person name="Haridas S."/>
            <person name="Wolfe K.H."/>
            <person name="Lopes M.R."/>
            <person name="Hittinger C.T."/>
            <person name="Goker M."/>
            <person name="Salamov A."/>
            <person name="Wisecaver J."/>
            <person name="Long T.M."/>
            <person name="Aerts A.L."/>
            <person name="Barry K."/>
            <person name="Choi C."/>
            <person name="Clum A."/>
            <person name="Coughlan A.Y."/>
            <person name="Deshpande S."/>
            <person name="Douglass A.P."/>
            <person name="Hanson S.J."/>
            <person name="Klenk H.-P."/>
            <person name="LaButti K."/>
            <person name="Lapidus A."/>
            <person name="Lindquist E."/>
            <person name="Lipzen A."/>
            <person name="Meier-kolthoff J.P."/>
            <person name="Ohm R.A."/>
            <person name="Otillar R.P."/>
            <person name="Pangilinan J."/>
            <person name="Peng Y."/>
            <person name="Rokas A."/>
            <person name="Rosa C.A."/>
            <person name="Scheuner C."/>
            <person name="Sibirny A.A."/>
            <person name="Slot J.C."/>
            <person name="Stielow J.B."/>
            <person name="Sun H."/>
            <person name="Kurtzman C.P."/>
            <person name="Blackwell M."/>
            <person name="Grigoriev I.V."/>
            <person name="Jeffries T.W."/>
        </authorList>
    </citation>
    <scope>NUCLEOTIDE SEQUENCE [LARGE SCALE GENOMIC DNA]</scope>
    <source>
        <strain evidence="11 12">NRRL YB-4993</strain>
    </source>
</reference>
<keyword evidence="8" id="KW-0539">Nucleus</keyword>
<dbReference type="Gene3D" id="3.30.1490.100">
    <property type="entry name" value="DNA polymerase, Y-family, little finger domain"/>
    <property type="match status" value="1"/>
</dbReference>
<keyword evidence="5" id="KW-0863">Zinc-finger</keyword>
<feature type="region of interest" description="Disordered" evidence="9">
    <location>
        <begin position="639"/>
        <end position="680"/>
    </location>
</feature>
<dbReference type="InterPro" id="IPR052230">
    <property type="entry name" value="DNA_polymerase_eta"/>
</dbReference>
<evidence type="ECO:0000256" key="9">
    <source>
        <dbReference type="SAM" id="MobiDB-lite"/>
    </source>
</evidence>
<dbReference type="GO" id="GO:0003887">
    <property type="term" value="F:DNA-directed DNA polymerase activity"/>
    <property type="evidence" value="ECO:0007669"/>
    <property type="project" value="TreeGrafter"/>
</dbReference>
<dbReference type="OrthoDB" id="5723at2759"/>
<dbReference type="GO" id="GO:0035861">
    <property type="term" value="C:site of double-strand break"/>
    <property type="evidence" value="ECO:0007669"/>
    <property type="project" value="TreeGrafter"/>
</dbReference>
<evidence type="ECO:0000256" key="8">
    <source>
        <dbReference type="ARBA" id="ARBA00023242"/>
    </source>
</evidence>
<proteinExistence type="predicted"/>
<dbReference type="GO" id="GO:0007064">
    <property type="term" value="P:mitotic sister chromatid cohesion"/>
    <property type="evidence" value="ECO:0007669"/>
    <property type="project" value="UniProtKB-ARBA"/>
</dbReference>
<dbReference type="GO" id="GO:0003684">
    <property type="term" value="F:damaged DNA binding"/>
    <property type="evidence" value="ECO:0007669"/>
    <property type="project" value="InterPro"/>
</dbReference>
<dbReference type="RefSeq" id="XP_018714159.1">
    <property type="nucleotide sequence ID" value="XM_018856513.1"/>
</dbReference>
<dbReference type="PROSITE" id="PS50173">
    <property type="entry name" value="UMUC"/>
    <property type="match status" value="1"/>
</dbReference>
<dbReference type="InterPro" id="IPR043502">
    <property type="entry name" value="DNA/RNA_pol_sf"/>
</dbReference>
<dbReference type="EMBL" id="LXTC01000001">
    <property type="protein sequence ID" value="OBA23678.1"/>
    <property type="molecule type" value="Genomic_DNA"/>
</dbReference>
<keyword evidence="7" id="KW-0234">DNA repair</keyword>
<evidence type="ECO:0000259" key="10">
    <source>
        <dbReference type="PROSITE" id="PS50173"/>
    </source>
</evidence>
<dbReference type="PIRSF" id="PIRSF036603">
    <property type="entry name" value="DPol_eta"/>
    <property type="match status" value="1"/>
</dbReference>
<dbReference type="FunFam" id="3.40.1170.60:FF:000008">
    <property type="entry name" value="DNA polymerase eta subunit"/>
    <property type="match status" value="1"/>
</dbReference>
<evidence type="ECO:0000313" key="12">
    <source>
        <dbReference type="Proteomes" id="UP000092555"/>
    </source>
</evidence>
<protein>
    <submittedName>
        <fullName evidence="11">DNA/RNA polymerase</fullName>
    </submittedName>
</protein>
<dbReference type="PANTHER" id="PTHR45873">
    <property type="entry name" value="DNA POLYMERASE ETA"/>
    <property type="match status" value="1"/>
</dbReference>
<evidence type="ECO:0000313" key="11">
    <source>
        <dbReference type="EMBL" id="OBA23678.1"/>
    </source>
</evidence>
<dbReference type="InterPro" id="IPR036775">
    <property type="entry name" value="DNA_pol_Y-fam_lit_finger_sf"/>
</dbReference>
<dbReference type="InterPro" id="IPR043128">
    <property type="entry name" value="Rev_trsase/Diguanyl_cyclase"/>
</dbReference>
<dbReference type="PANTHER" id="PTHR45873:SF1">
    <property type="entry name" value="DNA POLYMERASE ETA"/>
    <property type="match status" value="1"/>
</dbReference>
<feature type="compositionally biased region" description="Basic and acidic residues" evidence="9">
    <location>
        <begin position="655"/>
        <end position="680"/>
    </location>
</feature>
<organism evidence="11 12">
    <name type="scientific">Metschnikowia bicuspidata var. bicuspidata NRRL YB-4993</name>
    <dbReference type="NCBI Taxonomy" id="869754"/>
    <lineage>
        <taxon>Eukaryota</taxon>
        <taxon>Fungi</taxon>
        <taxon>Dikarya</taxon>
        <taxon>Ascomycota</taxon>
        <taxon>Saccharomycotina</taxon>
        <taxon>Pichiomycetes</taxon>
        <taxon>Metschnikowiaceae</taxon>
        <taxon>Metschnikowia</taxon>
    </lineage>
</organism>
<keyword evidence="12" id="KW-1185">Reference proteome</keyword>
<dbReference type="GO" id="GO:0009314">
    <property type="term" value="P:response to radiation"/>
    <property type="evidence" value="ECO:0007669"/>
    <property type="project" value="TreeGrafter"/>
</dbReference>
<dbReference type="SUPFAM" id="SSF100879">
    <property type="entry name" value="Lesion bypass DNA polymerase (Y-family), little finger domain"/>
    <property type="match status" value="1"/>
</dbReference>
<feature type="domain" description="UmuC" evidence="10">
    <location>
        <begin position="44"/>
        <end position="317"/>
    </location>
</feature>
<dbReference type="GO" id="GO:0005657">
    <property type="term" value="C:replication fork"/>
    <property type="evidence" value="ECO:0007669"/>
    <property type="project" value="UniProtKB-ARBA"/>
</dbReference>
<keyword evidence="3" id="KW-0479">Metal-binding</keyword>
<dbReference type="Gene3D" id="3.40.1170.60">
    <property type="match status" value="1"/>
</dbReference>
<dbReference type="GO" id="GO:0070987">
    <property type="term" value="P:error-free translesion synthesis"/>
    <property type="evidence" value="ECO:0007669"/>
    <property type="project" value="UniProtKB-ARBA"/>
</dbReference>
<evidence type="ECO:0000256" key="6">
    <source>
        <dbReference type="ARBA" id="ARBA00022833"/>
    </source>
</evidence>
<dbReference type="STRING" id="869754.A0A1A0HIL2"/>
<dbReference type="Gene3D" id="3.30.70.270">
    <property type="match status" value="1"/>
</dbReference>
<dbReference type="InterPro" id="IPR001126">
    <property type="entry name" value="UmuC"/>
</dbReference>
<dbReference type="SUPFAM" id="SSF56672">
    <property type="entry name" value="DNA/RNA polymerases"/>
    <property type="match status" value="1"/>
</dbReference>
<accession>A0A1A0HIL2</accession>
<keyword evidence="2" id="KW-0808">Transferase</keyword>
<evidence type="ECO:0000256" key="4">
    <source>
        <dbReference type="ARBA" id="ARBA00022763"/>
    </source>
</evidence>
<keyword evidence="4" id="KW-0227">DNA damage</keyword>
<dbReference type="GO" id="GO:0005634">
    <property type="term" value="C:nucleus"/>
    <property type="evidence" value="ECO:0007669"/>
    <property type="project" value="UniProtKB-SubCell"/>
</dbReference>
<name>A0A1A0HIL2_9ASCO</name>
<evidence type="ECO:0000256" key="3">
    <source>
        <dbReference type="ARBA" id="ARBA00022723"/>
    </source>
</evidence>
<dbReference type="AlphaFoldDB" id="A0A1A0HIL2"/>
<evidence type="ECO:0000256" key="7">
    <source>
        <dbReference type="ARBA" id="ARBA00023204"/>
    </source>
</evidence>
<dbReference type="Proteomes" id="UP000092555">
    <property type="component" value="Unassembled WGS sequence"/>
</dbReference>